<name>A0ABQ9HHU0_9NEOP</name>
<evidence type="ECO:0008006" key="3">
    <source>
        <dbReference type="Google" id="ProtNLM"/>
    </source>
</evidence>
<comment type="caution">
    <text evidence="1">The sequence shown here is derived from an EMBL/GenBank/DDBJ whole genome shotgun (WGS) entry which is preliminary data.</text>
</comment>
<accession>A0ABQ9HHU0</accession>
<gene>
    <name evidence="1" type="ORF">PR048_015734</name>
</gene>
<evidence type="ECO:0000313" key="2">
    <source>
        <dbReference type="Proteomes" id="UP001159363"/>
    </source>
</evidence>
<proteinExistence type="predicted"/>
<dbReference type="Proteomes" id="UP001159363">
    <property type="component" value="Chromosome 4"/>
</dbReference>
<organism evidence="1 2">
    <name type="scientific">Dryococelus australis</name>
    <dbReference type="NCBI Taxonomy" id="614101"/>
    <lineage>
        <taxon>Eukaryota</taxon>
        <taxon>Metazoa</taxon>
        <taxon>Ecdysozoa</taxon>
        <taxon>Arthropoda</taxon>
        <taxon>Hexapoda</taxon>
        <taxon>Insecta</taxon>
        <taxon>Pterygota</taxon>
        <taxon>Neoptera</taxon>
        <taxon>Polyneoptera</taxon>
        <taxon>Phasmatodea</taxon>
        <taxon>Verophasmatodea</taxon>
        <taxon>Anareolatae</taxon>
        <taxon>Phasmatidae</taxon>
        <taxon>Eurycanthinae</taxon>
        <taxon>Dryococelus</taxon>
    </lineage>
</organism>
<evidence type="ECO:0000313" key="1">
    <source>
        <dbReference type="EMBL" id="KAJ8883879.1"/>
    </source>
</evidence>
<feature type="non-terminal residue" evidence="1">
    <location>
        <position position="215"/>
    </location>
</feature>
<dbReference type="EMBL" id="JARBHB010000005">
    <property type="protein sequence ID" value="KAJ8883879.1"/>
    <property type="molecule type" value="Genomic_DNA"/>
</dbReference>
<keyword evidence="2" id="KW-1185">Reference proteome</keyword>
<sequence>MNACLKASPLWATVEKLHVSTDMRVHLYNDLESGTHARQLPEIEEGRLETDERGMEYTNIFCNVVCSEDELTAIVFPSLKLNINNENWSCERTILVKKNDSFTQVNIKFLEKIAELSGVLYHKLELKYWERNIVKATILTSKAKGQDVLIPRIPIIPNNFPFQFKRLEFPLKTSFSMTINKPQGQTLKVARIHLDNLFFFPWPNICFMLAGIECP</sequence>
<reference evidence="1 2" key="1">
    <citation type="submission" date="2023-02" db="EMBL/GenBank/DDBJ databases">
        <title>LHISI_Scaffold_Assembly.</title>
        <authorList>
            <person name="Stuart O.P."/>
            <person name="Cleave R."/>
            <person name="Magrath M.J.L."/>
            <person name="Mikheyev A.S."/>
        </authorList>
    </citation>
    <scope>NUCLEOTIDE SEQUENCE [LARGE SCALE GENOMIC DNA]</scope>
    <source>
        <strain evidence="1">Daus_M_001</strain>
        <tissue evidence="1">Leg muscle</tissue>
    </source>
</reference>
<protein>
    <recommendedName>
        <fullName evidence="3">DNA helicase</fullName>
    </recommendedName>
</protein>